<feature type="domain" description="HTH myb-type" evidence="7">
    <location>
        <begin position="150"/>
        <end position="204"/>
    </location>
</feature>
<evidence type="ECO:0000259" key="6">
    <source>
        <dbReference type="PROSITE" id="PS50090"/>
    </source>
</evidence>
<dbReference type="Gene3D" id="1.10.10.60">
    <property type="entry name" value="Homeodomain-like"/>
    <property type="match status" value="5"/>
</dbReference>
<dbReference type="GO" id="GO:0042796">
    <property type="term" value="P:snRNA transcription by RNA polymerase III"/>
    <property type="evidence" value="ECO:0007669"/>
    <property type="project" value="TreeGrafter"/>
</dbReference>
<evidence type="ECO:0000259" key="7">
    <source>
        <dbReference type="PROSITE" id="PS51294"/>
    </source>
</evidence>
<dbReference type="PROSITE" id="PS51294">
    <property type="entry name" value="HTH_MYB"/>
    <property type="match status" value="5"/>
</dbReference>
<evidence type="ECO:0000256" key="5">
    <source>
        <dbReference type="ARBA" id="ARBA00023242"/>
    </source>
</evidence>
<dbReference type="PANTHER" id="PTHR46621">
    <property type="entry name" value="SNRNA-ACTIVATING PROTEIN COMPLEX SUBUNIT 4"/>
    <property type="match status" value="1"/>
</dbReference>
<feature type="domain" description="Myb-like" evidence="6">
    <location>
        <begin position="6"/>
        <end position="51"/>
    </location>
</feature>
<evidence type="ECO:0000313" key="9">
    <source>
        <dbReference type="Proteomes" id="UP001142055"/>
    </source>
</evidence>
<evidence type="ECO:0000256" key="3">
    <source>
        <dbReference type="ARBA" id="ARBA00023125"/>
    </source>
</evidence>
<protein>
    <submittedName>
        <fullName evidence="8">Uncharacterized protein</fullName>
    </submittedName>
</protein>
<feature type="domain" description="Myb-like" evidence="6">
    <location>
        <begin position="205"/>
        <end position="248"/>
    </location>
</feature>
<dbReference type="GO" id="GO:0000978">
    <property type="term" value="F:RNA polymerase II cis-regulatory region sequence-specific DNA binding"/>
    <property type="evidence" value="ECO:0007669"/>
    <property type="project" value="TreeGrafter"/>
</dbReference>
<organism evidence="8 9">
    <name type="scientific">Blomia tropicalis</name>
    <name type="common">Mite</name>
    <dbReference type="NCBI Taxonomy" id="40697"/>
    <lineage>
        <taxon>Eukaryota</taxon>
        <taxon>Metazoa</taxon>
        <taxon>Ecdysozoa</taxon>
        <taxon>Arthropoda</taxon>
        <taxon>Chelicerata</taxon>
        <taxon>Arachnida</taxon>
        <taxon>Acari</taxon>
        <taxon>Acariformes</taxon>
        <taxon>Sarcoptiformes</taxon>
        <taxon>Astigmata</taxon>
        <taxon>Glycyphagoidea</taxon>
        <taxon>Echimyopodidae</taxon>
        <taxon>Blomia</taxon>
    </lineage>
</organism>
<dbReference type="Proteomes" id="UP001142055">
    <property type="component" value="Chromosome 3"/>
</dbReference>
<dbReference type="GO" id="GO:0001006">
    <property type="term" value="F:RNA polymerase III type 3 promoter sequence-specific DNA binding"/>
    <property type="evidence" value="ECO:0007669"/>
    <property type="project" value="TreeGrafter"/>
</dbReference>
<sequence>MITVYKLKWTPEEDTNLIELIKIHGLKWAKIARFMNNRNRKQCASRWNNTLDPNILKGSWTPEEDEKLRKLMEKDGSKWSLIAQYMGNRTDSQCKKHWEHLLNKNEWTQEEEKKLSELVNEYGNNWKKITENMTNHSYSDCFKKYHMHLNSNIRKGKWTQNEDKILKDLVEKFGKKWCKIADCMKNRNYHQCQQRWNTLNSTNKPWTLKEDQKLKKLVELHGLNWKEISKIMDNRKPYQCRIRWFEYLDPKIIKGEWSPEENKQLINLCAKRWRKIEKFKHKSFVEFSHNFSVDESSQQNIEIDSDSDATIIDYEIDYDSDATIIDLSN</sequence>
<dbReference type="InterPro" id="IPR051575">
    <property type="entry name" value="Myb-like_DNA-bd"/>
</dbReference>
<dbReference type="AlphaFoldDB" id="A0A9Q0M5Z7"/>
<dbReference type="GO" id="GO:0042795">
    <property type="term" value="P:snRNA transcription by RNA polymerase II"/>
    <property type="evidence" value="ECO:0007669"/>
    <property type="project" value="TreeGrafter"/>
</dbReference>
<dbReference type="InterPro" id="IPR009057">
    <property type="entry name" value="Homeodomain-like_sf"/>
</dbReference>
<evidence type="ECO:0000313" key="8">
    <source>
        <dbReference type="EMBL" id="KAJ6218652.1"/>
    </source>
</evidence>
<dbReference type="EMBL" id="JAPWDV010000003">
    <property type="protein sequence ID" value="KAJ6218652.1"/>
    <property type="molecule type" value="Genomic_DNA"/>
</dbReference>
<evidence type="ECO:0000256" key="2">
    <source>
        <dbReference type="ARBA" id="ARBA00023015"/>
    </source>
</evidence>
<dbReference type="InterPro" id="IPR017930">
    <property type="entry name" value="Myb_dom"/>
</dbReference>
<feature type="domain" description="HTH myb-type" evidence="7">
    <location>
        <begin position="107"/>
        <end position="149"/>
    </location>
</feature>
<feature type="domain" description="HTH myb-type" evidence="7">
    <location>
        <begin position="205"/>
        <end position="252"/>
    </location>
</feature>
<dbReference type="SUPFAM" id="SSF46689">
    <property type="entry name" value="Homeodomain-like"/>
    <property type="match status" value="4"/>
</dbReference>
<feature type="domain" description="HTH myb-type" evidence="7">
    <location>
        <begin position="57"/>
        <end position="106"/>
    </location>
</feature>
<dbReference type="GO" id="GO:0005634">
    <property type="term" value="C:nucleus"/>
    <property type="evidence" value="ECO:0007669"/>
    <property type="project" value="UniProtKB-SubCell"/>
</dbReference>
<feature type="domain" description="Myb-like" evidence="6">
    <location>
        <begin position="150"/>
        <end position="200"/>
    </location>
</feature>
<dbReference type="CDD" id="cd00167">
    <property type="entry name" value="SANT"/>
    <property type="match status" value="5"/>
</dbReference>
<comment type="caution">
    <text evidence="8">The sequence shown here is derived from an EMBL/GenBank/DDBJ whole genome shotgun (WGS) entry which is preliminary data.</text>
</comment>
<dbReference type="GO" id="GO:0019185">
    <property type="term" value="C:snRNA-activating protein complex"/>
    <property type="evidence" value="ECO:0007669"/>
    <property type="project" value="TreeGrafter"/>
</dbReference>
<dbReference type="PANTHER" id="PTHR46621:SF1">
    <property type="entry name" value="SNRNA-ACTIVATING PROTEIN COMPLEX SUBUNIT 4"/>
    <property type="match status" value="1"/>
</dbReference>
<keyword evidence="9" id="KW-1185">Reference proteome</keyword>
<gene>
    <name evidence="8" type="ORF">RDWZM_009809</name>
</gene>
<evidence type="ECO:0000256" key="4">
    <source>
        <dbReference type="ARBA" id="ARBA00023163"/>
    </source>
</evidence>
<dbReference type="InterPro" id="IPR001005">
    <property type="entry name" value="SANT/Myb"/>
</dbReference>
<dbReference type="PROSITE" id="PS50090">
    <property type="entry name" value="MYB_LIKE"/>
    <property type="match status" value="5"/>
</dbReference>
<name>A0A9Q0M5Z7_BLOTA</name>
<feature type="domain" description="Myb-like" evidence="6">
    <location>
        <begin position="103"/>
        <end position="149"/>
    </location>
</feature>
<dbReference type="SMART" id="SM00717">
    <property type="entry name" value="SANT"/>
    <property type="match status" value="5"/>
</dbReference>
<dbReference type="Pfam" id="PF13921">
    <property type="entry name" value="Myb_DNA-bind_6"/>
    <property type="match status" value="3"/>
</dbReference>
<keyword evidence="2" id="KW-0805">Transcription regulation</keyword>
<feature type="domain" description="HTH myb-type" evidence="7">
    <location>
        <begin position="1"/>
        <end position="55"/>
    </location>
</feature>
<comment type="subcellular location">
    <subcellularLocation>
        <location evidence="1">Nucleus</location>
    </subcellularLocation>
</comment>
<keyword evidence="4" id="KW-0804">Transcription</keyword>
<accession>A0A9Q0M5Z7</accession>
<evidence type="ECO:0000256" key="1">
    <source>
        <dbReference type="ARBA" id="ARBA00004123"/>
    </source>
</evidence>
<feature type="domain" description="Myb-like" evidence="6">
    <location>
        <begin position="52"/>
        <end position="102"/>
    </location>
</feature>
<proteinExistence type="predicted"/>
<keyword evidence="3" id="KW-0238">DNA-binding</keyword>
<keyword evidence="5" id="KW-0539">Nucleus</keyword>
<reference evidence="8" key="1">
    <citation type="submission" date="2022-12" db="EMBL/GenBank/DDBJ databases">
        <title>Genome assemblies of Blomia tropicalis.</title>
        <authorList>
            <person name="Cui Y."/>
        </authorList>
    </citation>
    <scope>NUCLEOTIDE SEQUENCE</scope>
    <source>
        <tissue evidence="8">Adult mites</tissue>
    </source>
</reference>